<comment type="subcellular location">
    <subcellularLocation>
        <location evidence="3">Nucleus</location>
    </subcellularLocation>
</comment>
<evidence type="ECO:0000256" key="12">
    <source>
        <dbReference type="ARBA" id="ARBA00023002"/>
    </source>
</evidence>
<dbReference type="InterPro" id="IPR019787">
    <property type="entry name" value="Znf_PHD-finger"/>
</dbReference>
<evidence type="ECO:0000256" key="7">
    <source>
        <dbReference type="ARBA" id="ARBA00022723"/>
    </source>
</evidence>
<evidence type="ECO:0000256" key="13">
    <source>
        <dbReference type="ARBA" id="ARBA00023004"/>
    </source>
</evidence>
<feature type="compositionally biased region" description="Gly residues" evidence="20">
    <location>
        <begin position="34"/>
        <end position="44"/>
    </location>
</feature>
<keyword evidence="15" id="KW-0804">Transcription</keyword>
<feature type="compositionally biased region" description="Low complexity" evidence="20">
    <location>
        <begin position="597"/>
        <end position="610"/>
    </location>
</feature>
<dbReference type="InterPro" id="IPR050690">
    <property type="entry name" value="JHDM1_Histone_Demethylase"/>
</dbReference>
<dbReference type="InterPro" id="IPR041070">
    <property type="entry name" value="JHD"/>
</dbReference>
<feature type="non-terminal residue" evidence="23">
    <location>
        <position position="1"/>
    </location>
</feature>
<feature type="compositionally biased region" description="Basic residues" evidence="20">
    <location>
        <begin position="1"/>
        <end position="10"/>
    </location>
</feature>
<feature type="domain" description="JmjC" evidence="22">
    <location>
        <begin position="306"/>
        <end position="502"/>
    </location>
</feature>
<evidence type="ECO:0000256" key="17">
    <source>
        <dbReference type="ARBA" id="ARBA00031083"/>
    </source>
</evidence>
<evidence type="ECO:0000259" key="22">
    <source>
        <dbReference type="PROSITE" id="PS51184"/>
    </source>
</evidence>
<evidence type="ECO:0000256" key="2">
    <source>
        <dbReference type="ARBA" id="ARBA00003909"/>
    </source>
</evidence>
<keyword evidence="12" id="KW-0560">Oxidoreductase</keyword>
<protein>
    <recommendedName>
        <fullName evidence="6">JmjC domain-containing histone demethylation protein 1</fullName>
        <ecNumber evidence="5">1.14.11.27</ecNumber>
    </recommendedName>
    <alternativeName>
        <fullName evidence="17">[Histone-H3]-lysine-36 demethylase 1</fullName>
    </alternativeName>
</protein>
<dbReference type="CDD" id="cd15517">
    <property type="entry name" value="PHD_TCF19_like"/>
    <property type="match status" value="1"/>
</dbReference>
<evidence type="ECO:0000256" key="5">
    <source>
        <dbReference type="ARBA" id="ARBA00013246"/>
    </source>
</evidence>
<keyword evidence="13" id="KW-0408">Iron</keyword>
<dbReference type="InterPro" id="IPR001965">
    <property type="entry name" value="Znf_PHD"/>
</dbReference>
<feature type="compositionally biased region" description="Basic residues" evidence="20">
    <location>
        <begin position="120"/>
        <end position="134"/>
    </location>
</feature>
<evidence type="ECO:0000256" key="15">
    <source>
        <dbReference type="ARBA" id="ARBA00023163"/>
    </source>
</evidence>
<feature type="region of interest" description="Disordered" evidence="20">
    <location>
        <begin position="591"/>
        <end position="634"/>
    </location>
</feature>
<evidence type="ECO:0000256" key="18">
    <source>
        <dbReference type="ARBA" id="ARBA00047915"/>
    </source>
</evidence>
<feature type="compositionally biased region" description="Polar residues" evidence="20">
    <location>
        <begin position="774"/>
        <end position="786"/>
    </location>
</feature>
<dbReference type="InterPro" id="IPR003347">
    <property type="entry name" value="JmjC_dom"/>
</dbReference>
<comment type="function">
    <text evidence="2">Histone demethylase that specifically demethylates 'Lys-36' of histone H3, thereby playing a central role in histone code.</text>
</comment>
<dbReference type="GO" id="GO:0140680">
    <property type="term" value="F:histone H3K36me/H3K36me2 demethylase activity"/>
    <property type="evidence" value="ECO:0007669"/>
    <property type="project" value="UniProtKB-EC"/>
</dbReference>
<keyword evidence="16" id="KW-0539">Nucleus</keyword>
<comment type="catalytic activity">
    <reaction evidence="18">
        <text>N(6),N(6)-dimethyl-L-lysyl(36)-[histone H3] + 2 2-oxoglutarate + 2 O2 = L-lysyl(36)-[histone H3] + 2 formaldehyde + 2 succinate + 2 CO2</text>
        <dbReference type="Rhea" id="RHEA:42032"/>
        <dbReference type="Rhea" id="RHEA-COMP:9785"/>
        <dbReference type="Rhea" id="RHEA-COMP:9787"/>
        <dbReference type="ChEBI" id="CHEBI:15379"/>
        <dbReference type="ChEBI" id="CHEBI:16526"/>
        <dbReference type="ChEBI" id="CHEBI:16810"/>
        <dbReference type="ChEBI" id="CHEBI:16842"/>
        <dbReference type="ChEBI" id="CHEBI:29969"/>
        <dbReference type="ChEBI" id="CHEBI:30031"/>
        <dbReference type="ChEBI" id="CHEBI:61976"/>
        <dbReference type="EC" id="1.14.11.27"/>
    </reaction>
</comment>
<gene>
    <name evidence="23" type="ORF">BDV98DRAFT_652656</name>
</gene>
<evidence type="ECO:0000256" key="10">
    <source>
        <dbReference type="ARBA" id="ARBA00022853"/>
    </source>
</evidence>
<evidence type="ECO:0000256" key="9">
    <source>
        <dbReference type="ARBA" id="ARBA00022833"/>
    </source>
</evidence>
<evidence type="ECO:0000313" key="24">
    <source>
        <dbReference type="Proteomes" id="UP000305067"/>
    </source>
</evidence>
<keyword evidence="9" id="KW-0862">Zinc</keyword>
<feature type="domain" description="PHD-type" evidence="21">
    <location>
        <begin position="45"/>
        <end position="112"/>
    </location>
</feature>
<evidence type="ECO:0000256" key="1">
    <source>
        <dbReference type="ARBA" id="ARBA00001954"/>
    </source>
</evidence>
<evidence type="ECO:0000256" key="14">
    <source>
        <dbReference type="ARBA" id="ARBA00023015"/>
    </source>
</evidence>
<organism evidence="23 24">
    <name type="scientific">Pterulicium gracile</name>
    <dbReference type="NCBI Taxonomy" id="1884261"/>
    <lineage>
        <taxon>Eukaryota</taxon>
        <taxon>Fungi</taxon>
        <taxon>Dikarya</taxon>
        <taxon>Basidiomycota</taxon>
        <taxon>Agaricomycotina</taxon>
        <taxon>Agaricomycetes</taxon>
        <taxon>Agaricomycetidae</taxon>
        <taxon>Agaricales</taxon>
        <taxon>Pleurotineae</taxon>
        <taxon>Pterulaceae</taxon>
        <taxon>Pterulicium</taxon>
    </lineage>
</organism>
<keyword evidence="7" id="KW-0479">Metal-binding</keyword>
<dbReference type="Gene3D" id="3.30.40.10">
    <property type="entry name" value="Zinc/RING finger domain, C3HC4 (zinc finger)"/>
    <property type="match status" value="1"/>
</dbReference>
<dbReference type="STRING" id="1884261.A0A5C3R2B6"/>
<dbReference type="GO" id="GO:0005634">
    <property type="term" value="C:nucleus"/>
    <property type="evidence" value="ECO:0007669"/>
    <property type="project" value="UniProtKB-SubCell"/>
</dbReference>
<evidence type="ECO:0000256" key="6">
    <source>
        <dbReference type="ARBA" id="ARBA00015153"/>
    </source>
</evidence>
<feature type="region of interest" description="Disordered" evidence="20">
    <location>
        <begin position="691"/>
        <end position="714"/>
    </location>
</feature>
<evidence type="ECO:0000256" key="16">
    <source>
        <dbReference type="ARBA" id="ARBA00023242"/>
    </source>
</evidence>
<dbReference type="InterPro" id="IPR019786">
    <property type="entry name" value="Zinc_finger_PHD-type_CS"/>
</dbReference>
<evidence type="ECO:0000256" key="11">
    <source>
        <dbReference type="ARBA" id="ARBA00022964"/>
    </source>
</evidence>
<feature type="region of interest" description="Disordered" evidence="20">
    <location>
        <begin position="767"/>
        <end position="786"/>
    </location>
</feature>
<dbReference type="SUPFAM" id="SSF57903">
    <property type="entry name" value="FYVE/PHD zinc finger"/>
    <property type="match status" value="1"/>
</dbReference>
<dbReference type="EC" id="1.14.11.27" evidence="5"/>
<dbReference type="PROSITE" id="PS01359">
    <property type="entry name" value="ZF_PHD_1"/>
    <property type="match status" value="1"/>
</dbReference>
<evidence type="ECO:0000256" key="19">
    <source>
        <dbReference type="PROSITE-ProRule" id="PRU00146"/>
    </source>
</evidence>
<feature type="region of interest" description="Disordered" evidence="20">
    <location>
        <begin position="120"/>
        <end position="183"/>
    </location>
</feature>
<evidence type="ECO:0000256" key="3">
    <source>
        <dbReference type="ARBA" id="ARBA00004123"/>
    </source>
</evidence>
<accession>A0A5C3R2B6</accession>
<keyword evidence="10" id="KW-0156">Chromatin regulator</keyword>
<dbReference type="SMART" id="SM00249">
    <property type="entry name" value="PHD"/>
    <property type="match status" value="1"/>
</dbReference>
<proteinExistence type="inferred from homology"/>
<evidence type="ECO:0000256" key="4">
    <source>
        <dbReference type="ARBA" id="ARBA00008037"/>
    </source>
</evidence>
<reference evidence="23 24" key="1">
    <citation type="journal article" date="2019" name="Nat. Ecol. Evol.">
        <title>Megaphylogeny resolves global patterns of mushroom evolution.</title>
        <authorList>
            <person name="Varga T."/>
            <person name="Krizsan K."/>
            <person name="Foldi C."/>
            <person name="Dima B."/>
            <person name="Sanchez-Garcia M."/>
            <person name="Sanchez-Ramirez S."/>
            <person name="Szollosi G.J."/>
            <person name="Szarkandi J.G."/>
            <person name="Papp V."/>
            <person name="Albert L."/>
            <person name="Andreopoulos W."/>
            <person name="Angelini C."/>
            <person name="Antonin V."/>
            <person name="Barry K.W."/>
            <person name="Bougher N.L."/>
            <person name="Buchanan P."/>
            <person name="Buyck B."/>
            <person name="Bense V."/>
            <person name="Catcheside P."/>
            <person name="Chovatia M."/>
            <person name="Cooper J."/>
            <person name="Damon W."/>
            <person name="Desjardin D."/>
            <person name="Finy P."/>
            <person name="Geml J."/>
            <person name="Haridas S."/>
            <person name="Hughes K."/>
            <person name="Justo A."/>
            <person name="Karasinski D."/>
            <person name="Kautmanova I."/>
            <person name="Kiss B."/>
            <person name="Kocsube S."/>
            <person name="Kotiranta H."/>
            <person name="LaButti K.M."/>
            <person name="Lechner B.E."/>
            <person name="Liimatainen K."/>
            <person name="Lipzen A."/>
            <person name="Lukacs Z."/>
            <person name="Mihaltcheva S."/>
            <person name="Morgado L.N."/>
            <person name="Niskanen T."/>
            <person name="Noordeloos M.E."/>
            <person name="Ohm R.A."/>
            <person name="Ortiz-Santana B."/>
            <person name="Ovrebo C."/>
            <person name="Racz N."/>
            <person name="Riley R."/>
            <person name="Savchenko A."/>
            <person name="Shiryaev A."/>
            <person name="Soop K."/>
            <person name="Spirin V."/>
            <person name="Szebenyi C."/>
            <person name="Tomsovsky M."/>
            <person name="Tulloss R.E."/>
            <person name="Uehling J."/>
            <person name="Grigoriev I.V."/>
            <person name="Vagvolgyi C."/>
            <person name="Papp T."/>
            <person name="Martin F.M."/>
            <person name="Miettinen O."/>
            <person name="Hibbett D.S."/>
            <person name="Nagy L.G."/>
        </authorList>
    </citation>
    <scope>NUCLEOTIDE SEQUENCE [LARGE SCALE GENOMIC DNA]</scope>
    <source>
        <strain evidence="23 24">CBS 309.79</strain>
    </source>
</reference>
<dbReference type="AlphaFoldDB" id="A0A5C3R2B6"/>
<keyword evidence="24" id="KW-1185">Reference proteome</keyword>
<name>A0A5C3R2B6_9AGAR</name>
<dbReference type="Proteomes" id="UP000305067">
    <property type="component" value="Unassembled WGS sequence"/>
</dbReference>
<feature type="region of interest" description="Disordered" evidence="20">
    <location>
        <begin position="1"/>
        <end position="47"/>
    </location>
</feature>
<dbReference type="Pfam" id="PF17811">
    <property type="entry name" value="JHD"/>
    <property type="match status" value="1"/>
</dbReference>
<sequence>MTKSRRRSARTRTEDAGASDSASEPELDDRSVGIEGGSSVGGVSGEKCPACTDENAQADKESWIRCDTCKIWFHWGCVSHSVTPDPSIETGESGADVLETIDKWHCGTCLAAHPTKKITFKHLQPTRKSTRRSTRNQASTDTDGGGAGASGSGGNGGAGGSTSSNGAAASDSTSKPPETNKWVKMLSTKPIVPDTFKRMSGADVHRAWAESDPTAFTEPVVVPAESIEGLGLKMPEYTDTSFPPEQHTFTVSDVARIMGPETPVQVIDVVSQSSSPGWTLGRWASYFHTPVEKRKKVLNVISLEISDCKELAGMIEPPRVVRECDWVERFWPRTPPAPVKKAAKGKGKAAAAPGPGEKEAPYPKVQLYCLMGVARAWTDWHVDFAGSSVYYHIYRGRKTFYFIRPTPHNLAAYTKWSSTPIQSTTWLGDLCAQPPKPAVNGHDPQENDANVYRVELKAGDTMIIPAGWIHAVYTPEDTLVFGGNFLQGLGCAMQLKVRQIEIATKVPRTFRFPHFSRLCWHVASSYVARLRAEQSLSHLHPTDKTKPKDISPPPTYPRPADDTLHPRLLRSLLAVADFLLEESRLVESSARITSRASSHPPGDHPPSGSSTRANGTPNPDHHGGGKGEKETPAMKEAKEAVPFSYVEDPSSLAREFRWRLKLAIDGDEGGSSDAEEEYDVVGTKRKVLPASAKAGQGQGKRVKIENEPTPSPTTRQVEVKVFRNFRPKRWDYVHESGSATGQEELGMESKASGSDVILRRAVPKQVTIPPAPSEGTSAVNGNGTSSSPSWEIWNSLLDGTDPLLANGSSAPMDVDISGPSTSSSQHSANRVHRHTETLVKLRRTEKGFERQIVERVLENWTLVEDEGEVDVPYVPVAVPDTPGEATVANEDLTMVDVAQGQIEVEPGEADVVMDLPLPPLPQEVEGGSVPEVEGGGVPEIEGGSVANAAADVGTGMDEGARMITVDEHQTPVVDVAS</sequence>
<evidence type="ECO:0000259" key="21">
    <source>
        <dbReference type="PROSITE" id="PS50016"/>
    </source>
</evidence>
<evidence type="ECO:0000256" key="20">
    <source>
        <dbReference type="SAM" id="MobiDB-lite"/>
    </source>
</evidence>
<feature type="region of interest" description="Disordered" evidence="20">
    <location>
        <begin position="337"/>
        <end position="357"/>
    </location>
</feature>
<evidence type="ECO:0000256" key="8">
    <source>
        <dbReference type="ARBA" id="ARBA00022771"/>
    </source>
</evidence>
<dbReference type="PROSITE" id="PS51184">
    <property type="entry name" value="JMJC"/>
    <property type="match status" value="1"/>
</dbReference>
<dbReference type="SUPFAM" id="SSF51197">
    <property type="entry name" value="Clavaminate synthase-like"/>
    <property type="match status" value="1"/>
</dbReference>
<keyword evidence="11" id="KW-0223">Dioxygenase</keyword>
<feature type="compositionally biased region" description="Gly residues" evidence="20">
    <location>
        <begin position="143"/>
        <end position="160"/>
    </location>
</feature>
<comment type="cofactor">
    <cofactor evidence="1">
        <name>Fe(2+)</name>
        <dbReference type="ChEBI" id="CHEBI:29033"/>
    </cofactor>
</comment>
<keyword evidence="14" id="KW-0805">Transcription regulation</keyword>
<dbReference type="InterPro" id="IPR011011">
    <property type="entry name" value="Znf_FYVE_PHD"/>
</dbReference>
<dbReference type="PROSITE" id="PS50016">
    <property type="entry name" value="ZF_PHD_2"/>
    <property type="match status" value="1"/>
</dbReference>
<dbReference type="EMBL" id="ML178814">
    <property type="protein sequence ID" value="TFL07807.1"/>
    <property type="molecule type" value="Genomic_DNA"/>
</dbReference>
<dbReference type="Pfam" id="PF02373">
    <property type="entry name" value="JmjC"/>
    <property type="match status" value="1"/>
</dbReference>
<comment type="similarity">
    <text evidence="4">Belongs to the JHDM1 histone demethylase family.</text>
</comment>
<dbReference type="SMART" id="SM00558">
    <property type="entry name" value="JmjC"/>
    <property type="match status" value="1"/>
</dbReference>
<feature type="region of interest" description="Disordered" evidence="20">
    <location>
        <begin position="537"/>
        <end position="563"/>
    </location>
</feature>
<feature type="compositionally biased region" description="Basic and acidic residues" evidence="20">
    <location>
        <begin position="540"/>
        <end position="549"/>
    </location>
</feature>
<keyword evidence="8 19" id="KW-0863">Zinc-finger</keyword>
<feature type="compositionally biased region" description="Basic and acidic residues" evidence="20">
    <location>
        <begin position="619"/>
        <end position="634"/>
    </location>
</feature>
<evidence type="ECO:0000313" key="23">
    <source>
        <dbReference type="EMBL" id="TFL07807.1"/>
    </source>
</evidence>
<dbReference type="Gene3D" id="2.60.120.650">
    <property type="entry name" value="Cupin"/>
    <property type="match status" value="1"/>
</dbReference>
<dbReference type="PANTHER" id="PTHR23123">
    <property type="entry name" value="PHD/F-BOX CONTAINING PROTEIN"/>
    <property type="match status" value="1"/>
</dbReference>
<feature type="compositionally biased region" description="Low complexity" evidence="20">
    <location>
        <begin position="161"/>
        <end position="174"/>
    </location>
</feature>
<dbReference type="OrthoDB" id="5876800at2759"/>
<dbReference type="GO" id="GO:0008270">
    <property type="term" value="F:zinc ion binding"/>
    <property type="evidence" value="ECO:0007669"/>
    <property type="project" value="UniProtKB-KW"/>
</dbReference>
<dbReference type="InterPro" id="IPR013083">
    <property type="entry name" value="Znf_RING/FYVE/PHD"/>
</dbReference>